<dbReference type="EMBL" id="CAJNNV010010316">
    <property type="protein sequence ID" value="CAE8598495.1"/>
    <property type="molecule type" value="Genomic_DNA"/>
</dbReference>
<dbReference type="PANTHER" id="PTHR45288:SF1">
    <property type="entry name" value="THIOREDOXIN FAMILY PROTEIN"/>
    <property type="match status" value="1"/>
</dbReference>
<evidence type="ECO:0000256" key="1">
    <source>
        <dbReference type="SAM" id="Phobius"/>
    </source>
</evidence>
<dbReference type="PROSITE" id="PS51354">
    <property type="entry name" value="GLUTAREDOXIN_2"/>
    <property type="match status" value="1"/>
</dbReference>
<comment type="caution">
    <text evidence="3">The sequence shown here is derived from an EMBL/GenBank/DDBJ whole genome shotgun (WGS) entry which is preliminary data.</text>
</comment>
<feature type="transmembrane region" description="Helical" evidence="1">
    <location>
        <begin position="21"/>
        <end position="44"/>
    </location>
</feature>
<gene>
    <name evidence="3" type="ORF">PGLA1383_LOCUS16901</name>
</gene>
<proteinExistence type="predicted"/>
<keyword evidence="1" id="KW-0472">Membrane</keyword>
<sequence length="374" mass="41975">PIYLAQEPSDMMQSRYHSRGLLVRTAFVLVVIPISLFDVAWHAFLRWPDCRIGRRGQFLQLHTIRPRHRQQRGAICCRCRTSPPDLEPPKDFAPPKPKPLTVTRPDLLPALLGGALALLIRFLPVFVVGWRPGLASDADKGKYALQLGPLKFRDESLATDGKLKRPTQPLVLYEYEGSPFCRKVREALSMLDVSCEMRPCPGARAGFSQELAQRTGRRTVPYLIDPNTGEEMFESDDIVDYLFETYGPGKSEVPFFLKEPISAFTGTYATIFRGLAGATPEPGVRPENCTRRALELWGYDASPFVKLVREKLCALTLPHVLVPCARGSANRDLMMTQTGVQFQVPFLRDANTGVELFEAAEICEYLEAVYTRSP</sequence>
<keyword evidence="1" id="KW-0812">Transmembrane</keyword>
<dbReference type="PANTHER" id="PTHR45288">
    <property type="entry name" value="THIOREDOXIN FAMILY PROTEIN"/>
    <property type="match status" value="1"/>
</dbReference>
<dbReference type="InterPro" id="IPR004045">
    <property type="entry name" value="Glutathione_S-Trfase_N"/>
</dbReference>
<dbReference type="GO" id="GO:0009507">
    <property type="term" value="C:chloroplast"/>
    <property type="evidence" value="ECO:0007669"/>
    <property type="project" value="TreeGrafter"/>
</dbReference>
<evidence type="ECO:0000259" key="2">
    <source>
        <dbReference type="PROSITE" id="PS50404"/>
    </source>
</evidence>
<dbReference type="SUPFAM" id="SSF52833">
    <property type="entry name" value="Thioredoxin-like"/>
    <property type="match status" value="2"/>
</dbReference>
<dbReference type="PROSITE" id="PS50404">
    <property type="entry name" value="GST_NTER"/>
    <property type="match status" value="1"/>
</dbReference>
<dbReference type="Gene3D" id="3.40.30.10">
    <property type="entry name" value="Glutaredoxin"/>
    <property type="match status" value="2"/>
</dbReference>
<keyword evidence="1" id="KW-1133">Transmembrane helix</keyword>
<name>A0A813EBJ4_POLGL</name>
<dbReference type="AlphaFoldDB" id="A0A813EBJ4"/>
<reference evidence="3" key="1">
    <citation type="submission" date="2021-02" db="EMBL/GenBank/DDBJ databases">
        <authorList>
            <person name="Dougan E. K."/>
            <person name="Rhodes N."/>
            <person name="Thang M."/>
            <person name="Chan C."/>
        </authorList>
    </citation>
    <scope>NUCLEOTIDE SEQUENCE</scope>
</reference>
<evidence type="ECO:0000313" key="3">
    <source>
        <dbReference type="EMBL" id="CAE8598495.1"/>
    </source>
</evidence>
<feature type="domain" description="GST N-terminal" evidence="2">
    <location>
        <begin position="168"/>
        <end position="250"/>
    </location>
</feature>
<protein>
    <recommendedName>
        <fullName evidence="2">GST N-terminal domain-containing protein</fullName>
    </recommendedName>
</protein>
<organism evidence="3 4">
    <name type="scientific">Polarella glacialis</name>
    <name type="common">Dinoflagellate</name>
    <dbReference type="NCBI Taxonomy" id="89957"/>
    <lineage>
        <taxon>Eukaryota</taxon>
        <taxon>Sar</taxon>
        <taxon>Alveolata</taxon>
        <taxon>Dinophyceae</taxon>
        <taxon>Suessiales</taxon>
        <taxon>Suessiaceae</taxon>
        <taxon>Polarella</taxon>
    </lineage>
</organism>
<dbReference type="OMA" id="PSPFCKI"/>
<keyword evidence="4" id="KW-1185">Reference proteome</keyword>
<evidence type="ECO:0000313" key="4">
    <source>
        <dbReference type="Proteomes" id="UP000654075"/>
    </source>
</evidence>
<dbReference type="Pfam" id="PF13417">
    <property type="entry name" value="GST_N_3"/>
    <property type="match status" value="2"/>
</dbReference>
<feature type="non-terminal residue" evidence="3">
    <location>
        <position position="1"/>
    </location>
</feature>
<dbReference type="OrthoDB" id="422574at2759"/>
<dbReference type="Proteomes" id="UP000654075">
    <property type="component" value="Unassembled WGS sequence"/>
</dbReference>
<accession>A0A813EBJ4</accession>
<dbReference type="InterPro" id="IPR036249">
    <property type="entry name" value="Thioredoxin-like_sf"/>
</dbReference>